<protein>
    <submittedName>
        <fullName evidence="1">RBBP9/YdeN family alpha/beta hydrolase</fullName>
    </submittedName>
</protein>
<dbReference type="EMBL" id="JBHSMT010000008">
    <property type="protein sequence ID" value="MFC5473219.1"/>
    <property type="molecule type" value="Genomic_DNA"/>
</dbReference>
<evidence type="ECO:0000313" key="1">
    <source>
        <dbReference type="EMBL" id="MFC5473219.1"/>
    </source>
</evidence>
<dbReference type="SUPFAM" id="SSF53474">
    <property type="entry name" value="alpha/beta-Hydrolases"/>
    <property type="match status" value="1"/>
</dbReference>
<evidence type="ECO:0000313" key="2">
    <source>
        <dbReference type="Proteomes" id="UP001596045"/>
    </source>
</evidence>
<dbReference type="InterPro" id="IPR010662">
    <property type="entry name" value="RBBP9/YdeN"/>
</dbReference>
<dbReference type="Proteomes" id="UP001596045">
    <property type="component" value="Unassembled WGS sequence"/>
</dbReference>
<dbReference type="Gene3D" id="3.40.50.1820">
    <property type="entry name" value="alpha/beta hydrolase"/>
    <property type="match status" value="1"/>
</dbReference>
<dbReference type="GO" id="GO:0016787">
    <property type="term" value="F:hydrolase activity"/>
    <property type="evidence" value="ECO:0007669"/>
    <property type="project" value="UniProtKB-KW"/>
</dbReference>
<name>A0ABW0M4Z0_9BURK</name>
<accession>A0ABW0M4Z0</accession>
<dbReference type="Pfam" id="PF06821">
    <property type="entry name" value="Ser_hydrolase"/>
    <property type="match status" value="1"/>
</dbReference>
<sequence>MPSNHPQATILLLPGLNNSDEEHWQTYWERMLPNAQRVRQQEWDAPVRSDWVATLDAAIRAAGAPVILVAHSLGCALVAWWTAQFGQQPHAAKVKGALLVAPPDVERADFPDCASGFAPMPQLALPFPSTVIASSDDPWCAPARTQSWAADWGAQFHLIGAHGHINAASRLADWAQGRDWLRQLEAGASVA</sequence>
<dbReference type="RefSeq" id="WP_378995406.1">
    <property type="nucleotide sequence ID" value="NZ_JBHSMT010000008.1"/>
</dbReference>
<proteinExistence type="predicted"/>
<dbReference type="InterPro" id="IPR029058">
    <property type="entry name" value="AB_hydrolase_fold"/>
</dbReference>
<organism evidence="1 2">
    <name type="scientific">Paraherbaspirillum soli</name>
    <dbReference type="NCBI Taxonomy" id="631222"/>
    <lineage>
        <taxon>Bacteria</taxon>
        <taxon>Pseudomonadati</taxon>
        <taxon>Pseudomonadota</taxon>
        <taxon>Betaproteobacteria</taxon>
        <taxon>Burkholderiales</taxon>
        <taxon>Oxalobacteraceae</taxon>
        <taxon>Paraherbaspirillum</taxon>
    </lineage>
</organism>
<gene>
    <name evidence="1" type="ORF">ACFPM8_04555</name>
</gene>
<comment type="caution">
    <text evidence="1">The sequence shown here is derived from an EMBL/GenBank/DDBJ whole genome shotgun (WGS) entry which is preliminary data.</text>
</comment>
<keyword evidence="1" id="KW-0378">Hydrolase</keyword>
<reference evidence="2" key="1">
    <citation type="journal article" date="2019" name="Int. J. Syst. Evol. Microbiol.">
        <title>The Global Catalogue of Microorganisms (GCM) 10K type strain sequencing project: providing services to taxonomists for standard genome sequencing and annotation.</title>
        <authorList>
            <consortium name="The Broad Institute Genomics Platform"/>
            <consortium name="The Broad Institute Genome Sequencing Center for Infectious Disease"/>
            <person name="Wu L."/>
            <person name="Ma J."/>
        </authorList>
    </citation>
    <scope>NUCLEOTIDE SEQUENCE [LARGE SCALE GENOMIC DNA]</scope>
    <source>
        <strain evidence="2">JCM 17066</strain>
    </source>
</reference>
<keyword evidence="2" id="KW-1185">Reference proteome</keyword>